<feature type="coiled-coil region" evidence="1">
    <location>
        <begin position="15"/>
        <end position="95"/>
    </location>
</feature>
<dbReference type="VEuPathDB" id="AmoebaDB:DDB_G0272576"/>
<dbReference type="EMBL" id="AAFI02000009">
    <property type="protein sequence ID" value="EAL70925.1"/>
    <property type="molecule type" value="Genomic_DNA"/>
</dbReference>
<dbReference type="HOGENOM" id="CLU_1498967_0_0_1"/>
<organism evidence="3 5">
    <name type="scientific">Dictyostelium discoideum</name>
    <name type="common">Social amoeba</name>
    <dbReference type="NCBI Taxonomy" id="44689"/>
    <lineage>
        <taxon>Eukaryota</taxon>
        <taxon>Amoebozoa</taxon>
        <taxon>Evosea</taxon>
        <taxon>Eumycetozoa</taxon>
        <taxon>Dictyostelia</taxon>
        <taxon>Dictyosteliales</taxon>
        <taxon>Dictyosteliaceae</taxon>
        <taxon>Dictyostelium</taxon>
    </lineage>
</organism>
<evidence type="ECO:0000256" key="2">
    <source>
        <dbReference type="SAM" id="MobiDB-lite"/>
    </source>
</evidence>
<name>Q556N3_DICDI</name>
<dbReference type="RefSeq" id="XP_644322.1">
    <property type="nucleotide sequence ID" value="XM_639230.1"/>
</dbReference>
<evidence type="ECO:0000313" key="3">
    <source>
        <dbReference type="EMBL" id="EAL70397.1"/>
    </source>
</evidence>
<dbReference type="AlphaFoldDB" id="Q556N3"/>
<evidence type="ECO:0000313" key="4">
    <source>
        <dbReference type="EMBL" id="EAL70925.1"/>
    </source>
</evidence>
<dbReference type="GeneID" id="8619210"/>
<reference evidence="3 5" key="2">
    <citation type="journal article" date="2005" name="Nature">
        <title>The genome of the social amoeba Dictyostelium discoideum.</title>
        <authorList>
            <consortium name="The Dictyostelium discoideum Sequencing Consortium"/>
            <person name="Eichinger L."/>
            <person name="Pachebat J.A."/>
            <person name="Glockner G."/>
            <person name="Rajandream M.A."/>
            <person name="Sucgang R."/>
            <person name="Berriman M."/>
            <person name="Song J."/>
            <person name="Olsen R."/>
            <person name="Szafranski K."/>
            <person name="Xu Q."/>
            <person name="Tunggal B."/>
            <person name="Kummerfeld S."/>
            <person name="Madera M."/>
            <person name="Konfortov B.A."/>
            <person name="Rivero F."/>
            <person name="Bankier A.T."/>
            <person name="Lehmann R."/>
            <person name="Hamlin N."/>
            <person name="Davies R."/>
            <person name="Gaudet P."/>
            <person name="Fey P."/>
            <person name="Pilcher K."/>
            <person name="Chen G."/>
            <person name="Saunders D."/>
            <person name="Sodergren E."/>
            <person name="Davis P."/>
            <person name="Kerhornou A."/>
            <person name="Nie X."/>
            <person name="Hall N."/>
            <person name="Anjard C."/>
            <person name="Hemphill L."/>
            <person name="Bason N."/>
            <person name="Farbrother P."/>
            <person name="Desany B."/>
            <person name="Just E."/>
            <person name="Morio T."/>
            <person name="Rost R."/>
            <person name="Churcher C."/>
            <person name="Cooper J."/>
            <person name="Haydock S."/>
            <person name="van Driessche N."/>
            <person name="Cronin A."/>
            <person name="Goodhead I."/>
            <person name="Muzny D."/>
            <person name="Mourier T."/>
            <person name="Pain A."/>
            <person name="Lu M."/>
            <person name="Harper D."/>
            <person name="Lindsay R."/>
            <person name="Hauser H."/>
            <person name="James K."/>
            <person name="Quiles M."/>
            <person name="Madan Babu M."/>
            <person name="Saito T."/>
            <person name="Buchrieser C."/>
            <person name="Wardroper A."/>
            <person name="Felder M."/>
            <person name="Thangavelu M."/>
            <person name="Johnson D."/>
            <person name="Knights A."/>
            <person name="Loulseged H."/>
            <person name="Mungall K."/>
            <person name="Oliver K."/>
            <person name="Price C."/>
            <person name="Quail M.A."/>
            <person name="Urushihara H."/>
            <person name="Hernandez J."/>
            <person name="Rabbinowitsch E."/>
            <person name="Steffen D."/>
            <person name="Sanders M."/>
            <person name="Ma J."/>
            <person name="Kohara Y."/>
            <person name="Sharp S."/>
            <person name="Simmonds M."/>
            <person name="Spiegler S."/>
            <person name="Tivey A."/>
            <person name="Sugano S."/>
            <person name="White B."/>
            <person name="Walker D."/>
            <person name="Woodward J."/>
            <person name="Winckler T."/>
            <person name="Tanaka Y."/>
            <person name="Shaulsky G."/>
            <person name="Schleicher M."/>
            <person name="Weinstock G."/>
            <person name="Rosenthal A."/>
            <person name="Cox E.C."/>
            <person name="Chisholm R.L."/>
            <person name="Gibbs R."/>
            <person name="Loomis W.F."/>
            <person name="Platzer M."/>
            <person name="Kay R.R."/>
            <person name="Williams J."/>
            <person name="Dear P.H."/>
            <person name="Noegel A.A."/>
            <person name="Barrell B."/>
            <person name="Kuspa A."/>
        </authorList>
    </citation>
    <scope>NUCLEOTIDE SEQUENCE [LARGE SCALE GENOMIC DNA]</scope>
    <source>
        <strain evidence="3 5">AX4</strain>
    </source>
</reference>
<dbReference type="Proteomes" id="UP000002195">
    <property type="component" value="Unassembled WGS sequence"/>
</dbReference>
<gene>
    <name evidence="4" type="ORF">DDB_G0272576</name>
    <name evidence="3" type="ORF">DDB_G0273927</name>
</gene>
<reference evidence="3 5" key="1">
    <citation type="journal article" date="2002" name="Nature">
        <title>Sequence and analysis of chromosome 2 of Dictyostelium discoideum.</title>
        <authorList>
            <consortium name="Dictyostelium Genome Sequencing Consortium"/>
            <person name="Glockner G."/>
            <person name="Eichinger L."/>
            <person name="Szafranski K."/>
            <person name="Pachebat J.A."/>
            <person name="Bankier A.T."/>
            <person name="Dear P.H."/>
            <person name="Lehmann R."/>
            <person name="Baumgart C."/>
            <person name="Parra G."/>
            <person name="Abril J.F."/>
            <person name="Guigo R."/>
            <person name="Kumpf K."/>
            <person name="Tunggal B."/>
            <person name="Cox E."/>
            <person name="Quail M.A."/>
            <person name="Platzer M."/>
            <person name="Rosenthal A."/>
            <person name="Noegel A.A."/>
        </authorList>
    </citation>
    <scope>NUCLEOTIDE SEQUENCE [LARGE SCALE GENOMIC DNA]</scope>
    <source>
        <strain evidence="3 5">AX4</strain>
    </source>
</reference>
<sequence length="180" mass="20751">MYQFIKNLLPTKGNERKQQETKDAITETVEEAKQEVSSVEEMEFDLSLGINQTSGSLNKLEEEREKLFKTVSLIENQLKILSETALNEHQQAEKEKLEKMLKERVKPSVEKMDKEIDILTKKLLDLYHKRDLLTQKKVYTEDSAEDATKINTPEQKEYIPFDTISKGSDDVVGSTTPKEV</sequence>
<feature type="region of interest" description="Disordered" evidence="2">
    <location>
        <begin position="161"/>
        <end position="180"/>
    </location>
</feature>
<accession>Q556N3</accession>
<reference evidence="3" key="3">
    <citation type="submission" date="2009-08" db="EMBL/GenBank/DDBJ databases">
        <authorList>
            <consortium name="The Dictyostelium discoideum Sequencing Consortium"/>
            <person name="Eichinger L."/>
            <person name="Pachebat J.A."/>
            <person name="Gloeckner G."/>
            <person name="Rajandream M.-A."/>
            <person name="Sucgang R."/>
            <person name="Song J."/>
            <person name="Cox E.C."/>
            <person name="Tunggal B."/>
            <person name="Szafranski K."/>
            <person name="Konfortov B.A."/>
            <person name="Farbrother P."/>
            <person name="Bankier A.T."/>
            <person name="Lehmann R."/>
            <person name="Hamlin N."/>
            <person name="Xu Q."/>
            <person name="Davies R."/>
            <person name="Gaudet P."/>
            <person name="Fey P."/>
            <person name="Pilcher K."/>
            <person name="Chen G."/>
            <person name="Saunders D."/>
            <person name="Sodergren E."/>
            <person name="Davis P."/>
            <person name="Nie X."/>
            <person name="Kerhornou A."/>
            <person name="Hemphill L."/>
            <person name="Bason N."/>
            <person name="Berriman M."/>
            <person name="Desany B."/>
            <person name="Churcher C."/>
            <person name="Cooper J."/>
            <person name="van Driessche N."/>
            <person name="Cronin A."/>
            <person name="Goodhead I."/>
            <person name="Muzny D."/>
            <person name="Hall N."/>
            <person name="Harper D."/>
            <person name="Lindsay R."/>
            <person name="Hauser H."/>
            <person name="James K."/>
            <person name="Quiles M."/>
            <person name="Buchrieser C."/>
            <person name="Wardroper A."/>
            <person name="Thangavelu M."/>
            <person name="Johnson D."/>
            <person name="Knights A."/>
            <person name="Loulseged H."/>
            <person name="Mungall K."/>
            <person name="Price C."/>
            <person name="Ma J."/>
            <person name="Quail M."/>
            <person name="Hernandez J."/>
            <person name="Rabbinowitsch E."/>
            <person name="Steffen D."/>
            <person name="Sanders M."/>
            <person name="Weinstock G."/>
            <person name="Sharp S."/>
            <person name="Just E."/>
            <person name="Shaulsky G."/>
            <person name="Simmonds M."/>
            <person name="Tivey A."/>
            <person name="White B."/>
            <person name="Walker D."/>
            <person name="Woodward J."/>
            <person name="Winckler T."/>
            <person name="Schleicher M."/>
            <person name="Rosenthal A."/>
            <person name="Rivero F."/>
            <person name="Chisholm R.L."/>
            <person name="Gibbs R."/>
            <person name="Loomis W.F."/>
            <person name="Platzer M."/>
            <person name="Kay R.R."/>
            <person name="Williams J."/>
            <person name="Dear P.H."/>
            <person name="Noegel A.A."/>
            <person name="Barrell B."/>
            <person name="Kuspa A."/>
        </authorList>
    </citation>
    <scope>NUCLEOTIDE SEQUENCE</scope>
    <source>
        <strain evidence="3">AX4</strain>
    </source>
</reference>
<dbReference type="OMA" id="MYQFIKN"/>
<keyword evidence="1" id="KW-0175">Coiled coil</keyword>
<protein>
    <submittedName>
        <fullName evidence="3">Uncharacterized protein</fullName>
    </submittedName>
</protein>
<accession>Q86JY6</accession>
<evidence type="ECO:0000256" key="1">
    <source>
        <dbReference type="SAM" id="Coils"/>
    </source>
</evidence>
<dbReference type="dictyBase" id="DDB_G0273927"/>
<dbReference type="RefSeq" id="XP_645092.1">
    <property type="nucleotide sequence ID" value="XM_640000.1"/>
</dbReference>
<dbReference type="KEGG" id="ddi:DDB_G0272576"/>
<proteinExistence type="predicted"/>
<dbReference type="GeneID" id="8618766"/>
<dbReference type="PaxDb" id="44689-DDB0168021"/>
<dbReference type="SMR" id="Q556N3"/>
<evidence type="ECO:0000313" key="5">
    <source>
        <dbReference type="Proteomes" id="UP000002195"/>
    </source>
</evidence>
<comment type="caution">
    <text evidence="3">The sequence shown here is derived from an EMBL/GenBank/DDBJ whole genome shotgun (WGS) entry which is preliminary data.</text>
</comment>
<keyword evidence="5" id="KW-1185">Reference proteome</keyword>
<dbReference type="KEGG" id="ddi:DDB_G0273927"/>
<dbReference type="eggNOG" id="ENOG502RHJX">
    <property type="taxonomic scope" value="Eukaryota"/>
</dbReference>
<dbReference type="EMBL" id="AAFI02000011">
    <property type="protein sequence ID" value="EAL70397.1"/>
    <property type="molecule type" value="Genomic_DNA"/>
</dbReference>
<dbReference type="dictyBase" id="DDB_G0272576"/>